<dbReference type="OrthoDB" id="9794575at2"/>
<dbReference type="RefSeq" id="WP_072990417.1">
    <property type="nucleotide sequence ID" value="NZ_FQZB01000014.1"/>
</dbReference>
<dbReference type="GO" id="GO:0016740">
    <property type="term" value="F:transferase activity"/>
    <property type="evidence" value="ECO:0007669"/>
    <property type="project" value="UniProtKB-KW"/>
</dbReference>
<gene>
    <name evidence="1" type="ORF">SAMN02745163_03325</name>
</gene>
<dbReference type="SUPFAM" id="SSF53756">
    <property type="entry name" value="UDP-Glycosyltransferase/glycogen phosphorylase"/>
    <property type="match status" value="1"/>
</dbReference>
<protein>
    <submittedName>
        <fullName evidence="1">Glycosyltransferase involved in cell wall bisynthesis</fullName>
    </submittedName>
</protein>
<keyword evidence="2" id="KW-1185">Reference proteome</keyword>
<dbReference type="AlphaFoldDB" id="A0A1M6Q8R6"/>
<evidence type="ECO:0000313" key="1">
    <source>
        <dbReference type="EMBL" id="SHK16684.1"/>
    </source>
</evidence>
<name>A0A1M6Q8R6_9CLOT</name>
<dbReference type="STRING" id="1121302.SAMN02745163_03325"/>
<dbReference type="Proteomes" id="UP000184310">
    <property type="component" value="Unassembled WGS sequence"/>
</dbReference>
<keyword evidence="1" id="KW-0808">Transferase</keyword>
<organism evidence="1 2">
    <name type="scientific">Clostridium cavendishii DSM 21758</name>
    <dbReference type="NCBI Taxonomy" id="1121302"/>
    <lineage>
        <taxon>Bacteria</taxon>
        <taxon>Bacillati</taxon>
        <taxon>Bacillota</taxon>
        <taxon>Clostridia</taxon>
        <taxon>Eubacteriales</taxon>
        <taxon>Clostridiaceae</taxon>
        <taxon>Clostridium</taxon>
    </lineage>
</organism>
<reference evidence="1 2" key="1">
    <citation type="submission" date="2016-11" db="EMBL/GenBank/DDBJ databases">
        <authorList>
            <person name="Jaros S."/>
            <person name="Januszkiewicz K."/>
            <person name="Wedrychowicz H."/>
        </authorList>
    </citation>
    <scope>NUCLEOTIDE SEQUENCE [LARGE SCALE GENOMIC DNA]</scope>
    <source>
        <strain evidence="1 2">DSM 21758</strain>
    </source>
</reference>
<proteinExistence type="predicted"/>
<dbReference type="EMBL" id="FQZB01000014">
    <property type="protein sequence ID" value="SHK16684.1"/>
    <property type="molecule type" value="Genomic_DNA"/>
</dbReference>
<accession>A0A1M6Q8R6</accession>
<sequence length="411" mass="47304">MKKILFLGDCIEGYPKIASVRYAGIMKYLSKRFDFVVVNDSFFGENRSQYSIENFKFNNKGPVKNIKETNFNLNFKQKVKVKVKNIIKKSYIFKIYKKNQMNERKFIQKNKEVIKDVCDFIEKNKIEAIFITIPSIYPVYILKEINKNYPEIPIIAEIRDIIANEIDTNMSKKILLNCEDSIIELADNIICLSEGIYDYYKNVKNVRNIEIIKNGYNTEDFEECSYKPVMDKDKIVFSHIGSIYGGRNIKDFIIGVDKFAIKENKKCIINLMGNLDSIALEDIESAKKHINGNSIINILGMKSPDEALLELKNTDISVILTHKTGSEYAIPGKVFECIGACKPIIAVSEDKNLISLIHNIYGQCAKHEVDDILINIQKILNTDYNFDDRFKFSRKNQADKIENVINTIIGD</sequence>
<evidence type="ECO:0000313" key="2">
    <source>
        <dbReference type="Proteomes" id="UP000184310"/>
    </source>
</evidence>
<dbReference type="Gene3D" id="3.40.50.2000">
    <property type="entry name" value="Glycogen Phosphorylase B"/>
    <property type="match status" value="1"/>
</dbReference>